<keyword evidence="5" id="KW-0813">Transport</keyword>
<protein>
    <recommendedName>
        <fullName evidence="4">Sugar transporter SWEET1</fullName>
    </recommendedName>
</protein>
<sequence length="321" mass="33717">MVTSTCGGPLLFPRRMIIAVLVIVAYSNLSLLSADALNLPLPTVAGRREVHPTGKSSAVPTTVGSSDDAISTRKALKPEEHISSSGLFRRSYRAGGTRLYGLSPEAIQLAQTLSPKIGVLTSTLLYLSPAAAVWSAAKNNDIGDLNPLPLSIMSISCFAWLVYGLSVRDPYVALSNVGGCVASVAYIVGILPLLRDAGKTLRITQATVVSGATASACLWTFLSLSRTPPAGVSSALGLFASLLFILLSMSPLSTIQTVLSKRDAASILASLTTAQVVNTSLWSVYGLAVKDRFVWGPNVVGLALGLTQLMLKVLFPTKQDT</sequence>
<dbReference type="Pfam" id="PF03083">
    <property type="entry name" value="MtN3_slv"/>
    <property type="match status" value="2"/>
</dbReference>
<dbReference type="Gene3D" id="1.20.1280.290">
    <property type="match status" value="2"/>
</dbReference>
<evidence type="ECO:0000256" key="5">
    <source>
        <dbReference type="ARBA" id="ARBA00022448"/>
    </source>
</evidence>
<dbReference type="AlphaFoldDB" id="A0A7S4JQX4"/>
<reference evidence="15" key="1">
    <citation type="submission" date="2021-01" db="EMBL/GenBank/DDBJ databases">
        <authorList>
            <person name="Corre E."/>
            <person name="Pelletier E."/>
            <person name="Niang G."/>
            <person name="Scheremetjew M."/>
            <person name="Finn R."/>
            <person name="Kale V."/>
            <person name="Holt S."/>
            <person name="Cochrane G."/>
            <person name="Meng A."/>
            <person name="Brown T."/>
            <person name="Cohen L."/>
        </authorList>
    </citation>
    <scope>NUCLEOTIDE SEQUENCE</scope>
    <source>
        <strain evidence="15">Isolate 1302-5</strain>
    </source>
</reference>
<evidence type="ECO:0000256" key="14">
    <source>
        <dbReference type="SAM" id="Phobius"/>
    </source>
</evidence>
<feature type="transmembrane region" description="Helical" evidence="14">
    <location>
        <begin position="294"/>
        <end position="315"/>
    </location>
</feature>
<name>A0A7S4JQX4_9STRA</name>
<accession>A0A7S4JQX4</accession>
<evidence type="ECO:0000256" key="6">
    <source>
        <dbReference type="ARBA" id="ARBA00022475"/>
    </source>
</evidence>
<evidence type="ECO:0000256" key="2">
    <source>
        <dbReference type="ARBA" id="ARBA00004653"/>
    </source>
</evidence>
<evidence type="ECO:0000256" key="9">
    <source>
        <dbReference type="ARBA" id="ARBA00022737"/>
    </source>
</evidence>
<feature type="compositionally biased region" description="Polar residues" evidence="13">
    <location>
        <begin position="54"/>
        <end position="69"/>
    </location>
</feature>
<gene>
    <name evidence="15" type="ORF">OAUR00152_LOCUS32076</name>
</gene>
<keyword evidence="12 14" id="KW-0472">Membrane</keyword>
<feature type="transmembrane region" description="Helical" evidence="14">
    <location>
        <begin position="171"/>
        <end position="194"/>
    </location>
</feature>
<comment type="similarity">
    <text evidence="3">Belongs to the SWEET sugar transporter family.</text>
</comment>
<dbReference type="InterPro" id="IPR004316">
    <property type="entry name" value="SWEET_rpt"/>
</dbReference>
<keyword evidence="10 14" id="KW-1133">Transmembrane helix</keyword>
<organism evidence="15">
    <name type="scientific">Odontella aurita</name>
    <dbReference type="NCBI Taxonomy" id="265563"/>
    <lineage>
        <taxon>Eukaryota</taxon>
        <taxon>Sar</taxon>
        <taxon>Stramenopiles</taxon>
        <taxon>Ochrophyta</taxon>
        <taxon>Bacillariophyta</taxon>
        <taxon>Mediophyceae</taxon>
        <taxon>Biddulphiophycidae</taxon>
        <taxon>Eupodiscales</taxon>
        <taxon>Odontellaceae</taxon>
        <taxon>Odontella</taxon>
    </lineage>
</organism>
<dbReference type="FunFam" id="1.20.1280.290:FF:000004">
    <property type="entry name" value="Sugar transporter SWEET"/>
    <property type="match status" value="1"/>
</dbReference>
<dbReference type="GO" id="GO:0000139">
    <property type="term" value="C:Golgi membrane"/>
    <property type="evidence" value="ECO:0007669"/>
    <property type="project" value="UniProtKB-SubCell"/>
</dbReference>
<dbReference type="PANTHER" id="PTHR10791:SF30">
    <property type="entry name" value="SUGAR TRANSPORTER SWEET1"/>
    <property type="match status" value="1"/>
</dbReference>
<comment type="subcellular location">
    <subcellularLocation>
        <location evidence="1">Cell membrane</location>
        <topology evidence="1">Multi-pass membrane protein</topology>
    </subcellularLocation>
    <subcellularLocation>
        <location evidence="2">Golgi apparatus membrane</location>
        <topology evidence="2">Multi-pass membrane protein</topology>
    </subcellularLocation>
</comment>
<evidence type="ECO:0000256" key="3">
    <source>
        <dbReference type="ARBA" id="ARBA00007809"/>
    </source>
</evidence>
<keyword evidence="6" id="KW-1003">Cell membrane</keyword>
<evidence type="ECO:0000256" key="13">
    <source>
        <dbReference type="SAM" id="MobiDB-lite"/>
    </source>
</evidence>
<feature type="transmembrane region" description="Helical" evidence="14">
    <location>
        <begin position="12"/>
        <end position="32"/>
    </location>
</feature>
<evidence type="ECO:0000313" key="15">
    <source>
        <dbReference type="EMBL" id="CAE2271166.1"/>
    </source>
</evidence>
<proteinExistence type="inferred from homology"/>
<keyword evidence="7" id="KW-0762">Sugar transport</keyword>
<evidence type="ECO:0000256" key="4">
    <source>
        <dbReference type="ARBA" id="ARBA00021741"/>
    </source>
</evidence>
<evidence type="ECO:0000256" key="10">
    <source>
        <dbReference type="ARBA" id="ARBA00022989"/>
    </source>
</evidence>
<dbReference type="EMBL" id="HBKQ01046494">
    <property type="protein sequence ID" value="CAE2271166.1"/>
    <property type="molecule type" value="Transcribed_RNA"/>
</dbReference>
<dbReference type="PANTHER" id="PTHR10791">
    <property type="entry name" value="RAG1-ACTIVATING PROTEIN 1"/>
    <property type="match status" value="1"/>
</dbReference>
<feature type="transmembrane region" description="Helical" evidence="14">
    <location>
        <begin position="148"/>
        <end position="165"/>
    </location>
</feature>
<feature type="transmembrane region" description="Helical" evidence="14">
    <location>
        <begin position="264"/>
        <end position="288"/>
    </location>
</feature>
<keyword evidence="8 14" id="KW-0812">Transmembrane</keyword>
<keyword evidence="11" id="KW-0333">Golgi apparatus</keyword>
<keyword evidence="9" id="KW-0677">Repeat</keyword>
<evidence type="ECO:0000256" key="12">
    <source>
        <dbReference type="ARBA" id="ARBA00023136"/>
    </source>
</evidence>
<evidence type="ECO:0000256" key="11">
    <source>
        <dbReference type="ARBA" id="ARBA00023034"/>
    </source>
</evidence>
<feature type="region of interest" description="Disordered" evidence="13">
    <location>
        <begin position="50"/>
        <end position="70"/>
    </location>
</feature>
<evidence type="ECO:0000256" key="7">
    <source>
        <dbReference type="ARBA" id="ARBA00022597"/>
    </source>
</evidence>
<dbReference type="InterPro" id="IPR047664">
    <property type="entry name" value="SWEET"/>
</dbReference>
<evidence type="ECO:0000256" key="1">
    <source>
        <dbReference type="ARBA" id="ARBA00004651"/>
    </source>
</evidence>
<feature type="transmembrane region" description="Helical" evidence="14">
    <location>
        <begin position="230"/>
        <end position="252"/>
    </location>
</feature>
<evidence type="ECO:0000256" key="8">
    <source>
        <dbReference type="ARBA" id="ARBA00022692"/>
    </source>
</evidence>
<feature type="transmembrane region" description="Helical" evidence="14">
    <location>
        <begin position="206"/>
        <end position="224"/>
    </location>
</feature>
<dbReference type="GO" id="GO:0051119">
    <property type="term" value="F:sugar transmembrane transporter activity"/>
    <property type="evidence" value="ECO:0007669"/>
    <property type="project" value="InterPro"/>
</dbReference>
<dbReference type="GO" id="GO:0005886">
    <property type="term" value="C:plasma membrane"/>
    <property type="evidence" value="ECO:0007669"/>
    <property type="project" value="UniProtKB-SubCell"/>
</dbReference>